<dbReference type="OrthoDB" id="10559211at2759"/>
<comment type="caution">
    <text evidence="2">The sequence shown here is derived from an EMBL/GenBank/DDBJ whole genome shotgun (WGS) entry which is preliminary data.</text>
</comment>
<feature type="chain" id="PRO_5040907809" evidence="1">
    <location>
        <begin position="23"/>
        <end position="269"/>
    </location>
</feature>
<dbReference type="AlphaFoldDB" id="A0A9W5TAM0"/>
<keyword evidence="1" id="KW-0732">Signal</keyword>
<feature type="signal peptide" evidence="1">
    <location>
        <begin position="1"/>
        <end position="22"/>
    </location>
</feature>
<organism evidence="2 3">
    <name type="scientific">Babesia ovis</name>
    <dbReference type="NCBI Taxonomy" id="5869"/>
    <lineage>
        <taxon>Eukaryota</taxon>
        <taxon>Sar</taxon>
        <taxon>Alveolata</taxon>
        <taxon>Apicomplexa</taxon>
        <taxon>Aconoidasida</taxon>
        <taxon>Piroplasmida</taxon>
        <taxon>Babesiidae</taxon>
        <taxon>Babesia</taxon>
    </lineage>
</organism>
<accession>A0A9W5TAM0</accession>
<reference evidence="2" key="1">
    <citation type="submission" date="2019-12" db="EMBL/GenBank/DDBJ databases">
        <title>Genome sequence of Babesia ovis.</title>
        <authorList>
            <person name="Yamagishi J."/>
            <person name="Sevinc F."/>
            <person name="Xuan X."/>
        </authorList>
    </citation>
    <scope>NUCLEOTIDE SEQUENCE</scope>
    <source>
        <strain evidence="2">Selcuk</strain>
    </source>
</reference>
<protein>
    <submittedName>
        <fullName evidence="2">Tyrocidine synthase, putative</fullName>
    </submittedName>
</protein>
<dbReference type="Proteomes" id="UP001057455">
    <property type="component" value="Unassembled WGS sequence"/>
</dbReference>
<evidence type="ECO:0000313" key="2">
    <source>
        <dbReference type="EMBL" id="GFE53856.1"/>
    </source>
</evidence>
<evidence type="ECO:0000313" key="3">
    <source>
        <dbReference type="Proteomes" id="UP001057455"/>
    </source>
</evidence>
<gene>
    <name evidence="2" type="ORF">BaOVIS_012600</name>
</gene>
<keyword evidence="3" id="KW-1185">Reference proteome</keyword>
<proteinExistence type="predicted"/>
<dbReference type="EMBL" id="BLIY01000008">
    <property type="protein sequence ID" value="GFE53856.1"/>
    <property type="molecule type" value="Genomic_DNA"/>
</dbReference>
<evidence type="ECO:0000256" key="1">
    <source>
        <dbReference type="SAM" id="SignalP"/>
    </source>
</evidence>
<name>A0A9W5TAM0_BABOV</name>
<sequence>MARFAFAILSLLLALFCKQISAVSPTTSDAFLREGVTYEQLVTSFTGIHFAFTAYITDSNEFDHPIIAQIRDVSNERLPRLLAAVPANSSTSENVGVDVVIQLIDTAKKMIAILDGYIDHIIAMLEQFGPGDKVGELLKKRVVRGKVLIGIVMEGYATNLRVVAFDIYKESVLFTWHHHHHMLAITTAAQLSMTFNMVPIDDDALNEVTERFNELVLYIHKKIDVETEQQNLFIPNQATREIMEIMKSGFINIGASFMSANGAKIRLRK</sequence>